<comment type="catalytic activity">
    <reaction evidence="1 10">
        <text>ATP-dependent breakage, passage and rejoining of double-stranded DNA.</text>
        <dbReference type="EC" id="5.6.2.2"/>
    </reaction>
</comment>
<comment type="cofactor">
    <cofactor evidence="2">
        <name>Mg(2+)</name>
        <dbReference type="ChEBI" id="CHEBI:18420"/>
    </cofactor>
</comment>
<dbReference type="GO" id="GO:0000706">
    <property type="term" value="P:meiotic DNA double-strand break processing"/>
    <property type="evidence" value="ECO:0007669"/>
    <property type="project" value="TreeGrafter"/>
</dbReference>
<dbReference type="RefSeq" id="XP_064755402.1">
    <property type="nucleotide sequence ID" value="XM_064899445.1"/>
</dbReference>
<dbReference type="GeneID" id="90024777"/>
<dbReference type="PANTHER" id="PTHR10848:SF0">
    <property type="entry name" value="MEIOTIC RECOMBINATION PROTEIN SPO11"/>
    <property type="match status" value="1"/>
</dbReference>
<keyword evidence="6" id="KW-0460">Magnesium</keyword>
<comment type="caution">
    <text evidence="14">The sequence shown here is derived from an EMBL/GenBank/DDBJ whole genome shotgun (WGS) entry which is preliminary data.</text>
</comment>
<dbReference type="Gene3D" id="1.10.10.10">
    <property type="entry name" value="Winged helix-like DNA-binding domain superfamily/Winged helix DNA-binding domain"/>
    <property type="match status" value="1"/>
</dbReference>
<keyword evidence="5" id="KW-0479">Metal-binding</keyword>
<dbReference type="GO" id="GO:0005524">
    <property type="term" value="F:ATP binding"/>
    <property type="evidence" value="ECO:0007669"/>
    <property type="project" value="InterPro"/>
</dbReference>
<dbReference type="Pfam" id="PF21180">
    <property type="entry name" value="TOP6A-Spo11_Toprim"/>
    <property type="match status" value="1"/>
</dbReference>
<dbReference type="SUPFAM" id="SSF56726">
    <property type="entry name" value="DNA topoisomerase IV, alpha subunit"/>
    <property type="match status" value="1"/>
</dbReference>
<dbReference type="GO" id="GO:0000228">
    <property type="term" value="C:nuclear chromosome"/>
    <property type="evidence" value="ECO:0007669"/>
    <property type="project" value="TreeGrafter"/>
</dbReference>
<dbReference type="GO" id="GO:0003918">
    <property type="term" value="F:DNA topoisomerase type II (double strand cut, ATP-hydrolyzing) activity"/>
    <property type="evidence" value="ECO:0007669"/>
    <property type="project" value="UniProtKB-UniRule"/>
</dbReference>
<keyword evidence="15" id="KW-1185">Reference proteome</keyword>
<reference evidence="14 15" key="1">
    <citation type="submission" date="2023-08" db="EMBL/GenBank/DDBJ databases">
        <title>Black Yeasts Isolated from many extreme environments.</title>
        <authorList>
            <person name="Coleine C."/>
            <person name="Stajich J.E."/>
            <person name="Selbmann L."/>
        </authorList>
    </citation>
    <scope>NUCLEOTIDE SEQUENCE [LARGE SCALE GENOMIC DNA]</scope>
    <source>
        <strain evidence="14 15">CCFEE 5910</strain>
    </source>
</reference>
<sequence>MDEDPDADMLDVGSPTLISSSSVYIPSAANLKVLNFIETTFDNIIAGLEVERPPFGEVAVHLMRITRSKSRAKRHDRSGAELNAGSSGDDESSTKIRSRQVRYSWPGDTAKEAERFAYLLAILGEIRSAILSGVVVTKRDIYYHQPELFGKQEVVDRWIDDIAFTCGVTRKDLMVTASPKGLVCGLCVEERVQSVPMNFDEITGEDVRHLNWILVVEKEASFKTLVESNFDQACALGVGMLVTAKGYPDLQTRSFLRHVLNISALLSPIPIFGLFDGDPDGLEILRCYKSGSDALAQEAIYNLPEVKWLGVDVCEFLGNPQVMNEAVALTSRDRNRAKGMLSRIHVRDASAQTASTKRMLQMMLMLGKKMEIQALSKIDGGLCGWLEKAVTVA</sequence>
<dbReference type="AlphaFoldDB" id="A0AAN7T2W8"/>
<keyword evidence="9 10" id="KW-0413">Isomerase</keyword>
<dbReference type="PANTHER" id="PTHR10848">
    <property type="entry name" value="MEIOTIC RECOMBINATION PROTEIN SPO11"/>
    <property type="match status" value="1"/>
</dbReference>
<evidence type="ECO:0000259" key="13">
    <source>
        <dbReference type="Pfam" id="PF21180"/>
    </source>
</evidence>
<dbReference type="GO" id="GO:0003677">
    <property type="term" value="F:DNA binding"/>
    <property type="evidence" value="ECO:0007669"/>
    <property type="project" value="UniProtKB-UniRule"/>
</dbReference>
<dbReference type="CDD" id="cd00223">
    <property type="entry name" value="TOPRIM_TopoIIB_SPO"/>
    <property type="match status" value="1"/>
</dbReference>
<dbReference type="InterPro" id="IPR013049">
    <property type="entry name" value="Spo11/TopoVI_A_N"/>
</dbReference>
<evidence type="ECO:0000256" key="1">
    <source>
        <dbReference type="ARBA" id="ARBA00000185"/>
    </source>
</evidence>
<evidence type="ECO:0000256" key="3">
    <source>
        <dbReference type="ARBA" id="ARBA00006559"/>
    </source>
</evidence>
<dbReference type="PRINTS" id="PR01550">
    <property type="entry name" value="TOP6AFAMILY"/>
</dbReference>
<dbReference type="InterPro" id="IPR002815">
    <property type="entry name" value="Spo11/TopoVI_A"/>
</dbReference>
<keyword evidence="8 10" id="KW-0238">DNA-binding</keyword>
<evidence type="ECO:0000256" key="7">
    <source>
        <dbReference type="ARBA" id="ARBA00023029"/>
    </source>
</evidence>
<feature type="region of interest" description="Disordered" evidence="11">
    <location>
        <begin position="70"/>
        <end position="99"/>
    </location>
</feature>
<organism evidence="14 15">
    <name type="scientific">Lithohypha guttulata</name>
    <dbReference type="NCBI Taxonomy" id="1690604"/>
    <lineage>
        <taxon>Eukaryota</taxon>
        <taxon>Fungi</taxon>
        <taxon>Dikarya</taxon>
        <taxon>Ascomycota</taxon>
        <taxon>Pezizomycotina</taxon>
        <taxon>Eurotiomycetes</taxon>
        <taxon>Chaetothyriomycetidae</taxon>
        <taxon>Chaetothyriales</taxon>
        <taxon>Trichomeriaceae</taxon>
        <taxon>Lithohypha</taxon>
    </lineage>
</organism>
<dbReference type="InterPro" id="IPR036388">
    <property type="entry name" value="WH-like_DNA-bd_sf"/>
</dbReference>
<dbReference type="GO" id="GO:0042138">
    <property type="term" value="P:meiotic DNA double-strand break formation"/>
    <property type="evidence" value="ECO:0007669"/>
    <property type="project" value="TreeGrafter"/>
</dbReference>
<dbReference type="Proteomes" id="UP001309876">
    <property type="component" value="Unassembled WGS sequence"/>
</dbReference>
<protein>
    <recommendedName>
        <fullName evidence="4">DNA topoisomerase (ATP-hydrolyzing)</fullName>
        <ecNumber evidence="4">5.6.2.2</ecNumber>
    </recommendedName>
</protein>
<dbReference type="InterPro" id="IPR034136">
    <property type="entry name" value="TOPRIM_Topo6A/Spo11"/>
</dbReference>
<dbReference type="InterPro" id="IPR036078">
    <property type="entry name" value="Spo11/TopoVI_A_sf"/>
</dbReference>
<keyword evidence="7 10" id="KW-0799">Topoisomerase</keyword>
<feature type="active site" description="O-(5'-phospho-DNA)-tyrosine intermediate" evidence="10">
    <location>
        <position position="143"/>
    </location>
</feature>
<gene>
    <name evidence="14" type="primary">SPO11</name>
    <name evidence="14" type="ORF">LTR05_002027</name>
</gene>
<feature type="domain" description="Topoisomerase 6 subunit A/Spo11 TOPRIM" evidence="13">
    <location>
        <begin position="213"/>
        <end position="378"/>
    </location>
</feature>
<evidence type="ECO:0000256" key="10">
    <source>
        <dbReference type="PROSITE-ProRule" id="PRU01385"/>
    </source>
</evidence>
<evidence type="ECO:0000313" key="14">
    <source>
        <dbReference type="EMBL" id="KAK5087812.1"/>
    </source>
</evidence>
<evidence type="ECO:0000256" key="8">
    <source>
        <dbReference type="ARBA" id="ARBA00023125"/>
    </source>
</evidence>
<accession>A0AAN7T2W8</accession>
<feature type="domain" description="Spo11/DNA topoisomerase VI subunit A N-terminal" evidence="12">
    <location>
        <begin position="115"/>
        <end position="175"/>
    </location>
</feature>
<name>A0AAN7T2W8_9EURO</name>
<dbReference type="Pfam" id="PF04406">
    <property type="entry name" value="TP6A_N"/>
    <property type="match status" value="1"/>
</dbReference>
<dbReference type="Gene3D" id="3.40.1360.10">
    <property type="match status" value="1"/>
</dbReference>
<evidence type="ECO:0000256" key="11">
    <source>
        <dbReference type="SAM" id="MobiDB-lite"/>
    </source>
</evidence>
<evidence type="ECO:0000256" key="2">
    <source>
        <dbReference type="ARBA" id="ARBA00001946"/>
    </source>
</evidence>
<dbReference type="EMBL" id="JAVRRJ010000002">
    <property type="protein sequence ID" value="KAK5087812.1"/>
    <property type="molecule type" value="Genomic_DNA"/>
</dbReference>
<dbReference type="PROSITE" id="PS52041">
    <property type="entry name" value="TOPO_IIB"/>
    <property type="match status" value="1"/>
</dbReference>
<evidence type="ECO:0000256" key="5">
    <source>
        <dbReference type="ARBA" id="ARBA00022723"/>
    </source>
</evidence>
<dbReference type="EC" id="5.6.2.2" evidence="4"/>
<proteinExistence type="inferred from homology"/>
<evidence type="ECO:0000259" key="12">
    <source>
        <dbReference type="Pfam" id="PF04406"/>
    </source>
</evidence>
<evidence type="ECO:0000313" key="15">
    <source>
        <dbReference type="Proteomes" id="UP001309876"/>
    </source>
</evidence>
<evidence type="ECO:0000256" key="9">
    <source>
        <dbReference type="ARBA" id="ARBA00023235"/>
    </source>
</evidence>
<evidence type="ECO:0000256" key="4">
    <source>
        <dbReference type="ARBA" id="ARBA00012895"/>
    </source>
</evidence>
<dbReference type="GO" id="GO:0046872">
    <property type="term" value="F:metal ion binding"/>
    <property type="evidence" value="ECO:0007669"/>
    <property type="project" value="UniProtKB-KW"/>
</dbReference>
<evidence type="ECO:0000256" key="6">
    <source>
        <dbReference type="ARBA" id="ARBA00022842"/>
    </source>
</evidence>
<dbReference type="GO" id="GO:0007131">
    <property type="term" value="P:reciprocal meiotic recombination"/>
    <property type="evidence" value="ECO:0007669"/>
    <property type="project" value="TreeGrafter"/>
</dbReference>
<comment type="similarity">
    <text evidence="3 10">Belongs to the TOP6A family.</text>
</comment>